<keyword evidence="1" id="KW-0418">Kinase</keyword>
<dbReference type="InterPro" id="IPR027417">
    <property type="entry name" value="P-loop_NTPase"/>
</dbReference>
<dbReference type="InterPro" id="IPR052922">
    <property type="entry name" value="Cytidylate_Kinase-2"/>
</dbReference>
<keyword evidence="1" id="KW-0808">Transferase</keyword>
<evidence type="ECO:0000313" key="1">
    <source>
        <dbReference type="EMBL" id="RON48663.1"/>
    </source>
</evidence>
<organism evidence="1 2">
    <name type="scientific">Pseudomonas frederiksbergensis</name>
    <dbReference type="NCBI Taxonomy" id="104087"/>
    <lineage>
        <taxon>Bacteria</taxon>
        <taxon>Pseudomonadati</taxon>
        <taxon>Pseudomonadota</taxon>
        <taxon>Gammaproteobacteria</taxon>
        <taxon>Pseudomonadales</taxon>
        <taxon>Pseudomonadaceae</taxon>
        <taxon>Pseudomonas</taxon>
    </lineage>
</organism>
<protein>
    <submittedName>
        <fullName evidence="1">Adenylate kinase</fullName>
    </submittedName>
</protein>
<dbReference type="EMBL" id="MOBQ01000011">
    <property type="protein sequence ID" value="RON48663.1"/>
    <property type="molecule type" value="Genomic_DNA"/>
</dbReference>
<evidence type="ECO:0000313" key="2">
    <source>
        <dbReference type="Proteomes" id="UP000285349"/>
    </source>
</evidence>
<name>A0A423K9S8_9PSED</name>
<dbReference type="Proteomes" id="UP000285349">
    <property type="component" value="Unassembled WGS sequence"/>
</dbReference>
<proteinExistence type="predicted"/>
<dbReference type="PANTHER" id="PTHR37816">
    <property type="entry name" value="YALI0E33011P"/>
    <property type="match status" value="1"/>
</dbReference>
<dbReference type="Gene3D" id="3.40.50.300">
    <property type="entry name" value="P-loop containing nucleotide triphosphate hydrolases"/>
    <property type="match status" value="1"/>
</dbReference>
<dbReference type="AlphaFoldDB" id="A0A423K9S8"/>
<dbReference type="SUPFAM" id="SSF52540">
    <property type="entry name" value="P-loop containing nucleoside triphosphate hydrolases"/>
    <property type="match status" value="1"/>
</dbReference>
<dbReference type="PANTHER" id="PTHR37816:SF2">
    <property type="entry name" value="DNA TOPOLOGY MODULATION PROTEIN FLAR-RELATED PROTEIN"/>
    <property type="match status" value="1"/>
</dbReference>
<accession>A0A423K9S8</accession>
<reference evidence="1 2" key="1">
    <citation type="submission" date="2016-10" db="EMBL/GenBank/DDBJ databases">
        <title>Comparative genome analysis of multiple Pseudomonas spp. focuses on biocontrol and plant growth promoting traits.</title>
        <authorList>
            <person name="Tao X.-Y."/>
            <person name="Taylor C.G."/>
        </authorList>
    </citation>
    <scope>NUCLEOTIDE SEQUENCE [LARGE SCALE GENOMIC DNA]</scope>
    <source>
        <strain evidence="1 2">37A10</strain>
    </source>
</reference>
<dbReference type="GO" id="GO:0016301">
    <property type="term" value="F:kinase activity"/>
    <property type="evidence" value="ECO:0007669"/>
    <property type="project" value="UniProtKB-KW"/>
</dbReference>
<dbReference type="OrthoDB" id="5296079at2"/>
<sequence length="166" mass="18872">MNLARTLIIGNSGAGKSWLAKRLAERQHVPWIDLDRIHWISDEHSIARPRNEALAIAQVAAGEDYWIIEGVYGWIISELLPQATTLIWLSLDDEDCVAQIRQREAQRDTHDELLKALLEWAGSYRSREGSSGFQAHQRLFKGFSGSKLQLKNRAEITTFINALPPR</sequence>
<gene>
    <name evidence="1" type="ORF">BK666_08795</name>
</gene>
<comment type="caution">
    <text evidence="1">The sequence shown here is derived from an EMBL/GenBank/DDBJ whole genome shotgun (WGS) entry which is preliminary data.</text>
</comment>